<keyword evidence="4" id="KW-1015">Disulfide bond</keyword>
<evidence type="ECO:0000256" key="6">
    <source>
        <dbReference type="SAM" id="SignalP"/>
    </source>
</evidence>
<evidence type="ECO:0000313" key="8">
    <source>
        <dbReference type="EnsemblMetazoa" id="ADIR003594-PA"/>
    </source>
</evidence>
<keyword evidence="1" id="KW-0147">Chitin-binding</keyword>
<keyword evidence="3" id="KW-0677">Repeat</keyword>
<dbReference type="AlphaFoldDB" id="A0A182N7H0"/>
<proteinExistence type="predicted"/>
<evidence type="ECO:0000256" key="1">
    <source>
        <dbReference type="ARBA" id="ARBA00022669"/>
    </source>
</evidence>
<feature type="signal peptide" evidence="6">
    <location>
        <begin position="1"/>
        <end position="16"/>
    </location>
</feature>
<sequence length="204" mass="22348">MVIVLAVCLLVNLVAGFADNVSPCLGDQLHLPHPTDCGRYLTCVGTTAIEQRCPSGAEWDDRESTCLYPGVSRCSKVDRLEMAPPSELINSKCPPQLARCPVNANPKEDVIFMPHNDCRKFYACVSTVPVELSCPKRLYWNHESCRCDYVQPAGKECVAEEPALPSFSRVRRSDDEASTTLQSGASIRGMSSVLVLIATLMLNV</sequence>
<dbReference type="GO" id="GO:0005576">
    <property type="term" value="C:extracellular region"/>
    <property type="evidence" value="ECO:0007669"/>
    <property type="project" value="InterPro"/>
</dbReference>
<protein>
    <recommendedName>
        <fullName evidence="7">Chitin-binding type-2 domain-containing protein</fullName>
    </recommendedName>
</protein>
<feature type="chain" id="PRO_5008129462" description="Chitin-binding type-2 domain-containing protein" evidence="6">
    <location>
        <begin position="17"/>
        <end position="204"/>
    </location>
</feature>
<reference evidence="8" key="2">
    <citation type="submission" date="2020-05" db="UniProtKB">
        <authorList>
            <consortium name="EnsemblMetazoa"/>
        </authorList>
    </citation>
    <scope>IDENTIFICATION</scope>
    <source>
        <strain evidence="8">WRAIR2</strain>
    </source>
</reference>
<dbReference type="Pfam" id="PF01607">
    <property type="entry name" value="CBM_14"/>
    <property type="match status" value="2"/>
</dbReference>
<dbReference type="Gene3D" id="2.170.140.10">
    <property type="entry name" value="Chitin binding domain"/>
    <property type="match status" value="2"/>
</dbReference>
<keyword evidence="9" id="KW-1185">Reference proteome</keyword>
<evidence type="ECO:0000256" key="3">
    <source>
        <dbReference type="ARBA" id="ARBA00022737"/>
    </source>
</evidence>
<dbReference type="InterPro" id="IPR051940">
    <property type="entry name" value="Chitin_bind-dev_reg"/>
</dbReference>
<evidence type="ECO:0000256" key="5">
    <source>
        <dbReference type="ARBA" id="ARBA00023180"/>
    </source>
</evidence>
<keyword evidence="2 6" id="KW-0732">Signal</keyword>
<dbReference type="STRING" id="7168.A0A182N7H0"/>
<name>A0A182N7H0_9DIPT</name>
<dbReference type="InterPro" id="IPR036508">
    <property type="entry name" value="Chitin-bd_dom_sf"/>
</dbReference>
<dbReference type="VEuPathDB" id="VectorBase:ADIR003594"/>
<dbReference type="EnsemblMetazoa" id="ADIR003594-RA">
    <property type="protein sequence ID" value="ADIR003594-PA"/>
    <property type="gene ID" value="ADIR003594"/>
</dbReference>
<dbReference type="GO" id="GO:0008061">
    <property type="term" value="F:chitin binding"/>
    <property type="evidence" value="ECO:0007669"/>
    <property type="project" value="UniProtKB-KW"/>
</dbReference>
<organism evidence="8 9">
    <name type="scientific">Anopheles dirus</name>
    <dbReference type="NCBI Taxonomy" id="7168"/>
    <lineage>
        <taxon>Eukaryota</taxon>
        <taxon>Metazoa</taxon>
        <taxon>Ecdysozoa</taxon>
        <taxon>Arthropoda</taxon>
        <taxon>Hexapoda</taxon>
        <taxon>Insecta</taxon>
        <taxon>Pterygota</taxon>
        <taxon>Neoptera</taxon>
        <taxon>Endopterygota</taxon>
        <taxon>Diptera</taxon>
        <taxon>Nematocera</taxon>
        <taxon>Culicoidea</taxon>
        <taxon>Culicidae</taxon>
        <taxon>Anophelinae</taxon>
        <taxon>Anopheles</taxon>
    </lineage>
</organism>
<dbReference type="InterPro" id="IPR002557">
    <property type="entry name" value="Chitin-bd_dom"/>
</dbReference>
<accession>A0A182N7H0</accession>
<dbReference type="Proteomes" id="UP000075884">
    <property type="component" value="Unassembled WGS sequence"/>
</dbReference>
<dbReference type="SMART" id="SM00494">
    <property type="entry name" value="ChtBD2"/>
    <property type="match status" value="2"/>
</dbReference>
<dbReference type="SUPFAM" id="SSF57625">
    <property type="entry name" value="Invertebrate chitin-binding proteins"/>
    <property type="match status" value="2"/>
</dbReference>
<evidence type="ECO:0000313" key="9">
    <source>
        <dbReference type="Proteomes" id="UP000075884"/>
    </source>
</evidence>
<keyword evidence="5" id="KW-0325">Glycoprotein</keyword>
<feature type="domain" description="Chitin-binding type-2" evidence="7">
    <location>
        <begin position="97"/>
        <end position="159"/>
    </location>
</feature>
<dbReference type="PROSITE" id="PS50940">
    <property type="entry name" value="CHIT_BIND_II"/>
    <property type="match status" value="2"/>
</dbReference>
<evidence type="ECO:0000256" key="2">
    <source>
        <dbReference type="ARBA" id="ARBA00022729"/>
    </source>
</evidence>
<dbReference type="PANTHER" id="PTHR23301:SF0">
    <property type="entry name" value="CHITIN-BINDING TYPE-2 DOMAIN-CONTAINING PROTEIN-RELATED"/>
    <property type="match status" value="1"/>
</dbReference>
<reference evidence="9" key="1">
    <citation type="submission" date="2013-03" db="EMBL/GenBank/DDBJ databases">
        <title>The Genome Sequence of Anopheles dirus WRAIR2.</title>
        <authorList>
            <consortium name="The Broad Institute Genomics Platform"/>
            <person name="Neafsey D.E."/>
            <person name="Walton C."/>
            <person name="Walker B."/>
            <person name="Young S.K."/>
            <person name="Zeng Q."/>
            <person name="Gargeya S."/>
            <person name="Fitzgerald M."/>
            <person name="Haas B."/>
            <person name="Abouelleil A."/>
            <person name="Allen A.W."/>
            <person name="Alvarado L."/>
            <person name="Arachchi H.M."/>
            <person name="Berlin A.M."/>
            <person name="Chapman S.B."/>
            <person name="Gainer-Dewar J."/>
            <person name="Goldberg J."/>
            <person name="Griggs A."/>
            <person name="Gujja S."/>
            <person name="Hansen M."/>
            <person name="Howarth C."/>
            <person name="Imamovic A."/>
            <person name="Ireland A."/>
            <person name="Larimer J."/>
            <person name="McCowan C."/>
            <person name="Murphy C."/>
            <person name="Pearson M."/>
            <person name="Poon T.W."/>
            <person name="Priest M."/>
            <person name="Roberts A."/>
            <person name="Saif S."/>
            <person name="Shea T."/>
            <person name="Sisk P."/>
            <person name="Sykes S."/>
            <person name="Wortman J."/>
            <person name="Nusbaum C."/>
            <person name="Birren B."/>
        </authorList>
    </citation>
    <scope>NUCLEOTIDE SEQUENCE [LARGE SCALE GENOMIC DNA]</scope>
    <source>
        <strain evidence="9">WRAIR2</strain>
    </source>
</reference>
<dbReference type="PANTHER" id="PTHR23301">
    <property type="entry name" value="CHITIN BINDING PERITROPHIN-A"/>
    <property type="match status" value="1"/>
</dbReference>
<feature type="domain" description="Chitin-binding type-2" evidence="7">
    <location>
        <begin position="21"/>
        <end position="76"/>
    </location>
</feature>
<evidence type="ECO:0000256" key="4">
    <source>
        <dbReference type="ARBA" id="ARBA00023157"/>
    </source>
</evidence>
<evidence type="ECO:0000259" key="7">
    <source>
        <dbReference type="PROSITE" id="PS50940"/>
    </source>
</evidence>